<protein>
    <submittedName>
        <fullName evidence="2">TENA/THI-4 protein</fullName>
    </submittedName>
</protein>
<dbReference type="Pfam" id="PF14518">
    <property type="entry name" value="Haem_oxygenas_2"/>
    <property type="match status" value="1"/>
</dbReference>
<reference evidence="2 3" key="1">
    <citation type="journal article" date="2009" name="Appl. Environ. Microbiol.">
        <title>Three genomes from the phylum Acidobacteria provide insight into the lifestyles of these microorganisms in soils.</title>
        <authorList>
            <person name="Ward N.L."/>
            <person name="Challacombe J.F."/>
            <person name="Janssen P.H."/>
            <person name="Henrissat B."/>
            <person name="Coutinho P.M."/>
            <person name="Wu M."/>
            <person name="Xie G."/>
            <person name="Haft D.H."/>
            <person name="Sait M."/>
            <person name="Badger J."/>
            <person name="Barabote R.D."/>
            <person name="Bradley B."/>
            <person name="Brettin T.S."/>
            <person name="Brinkac L.M."/>
            <person name="Bruce D."/>
            <person name="Creasy T."/>
            <person name="Daugherty S.C."/>
            <person name="Davidsen T.M."/>
            <person name="DeBoy R.T."/>
            <person name="Detter J.C."/>
            <person name="Dodson R.J."/>
            <person name="Durkin A.S."/>
            <person name="Ganapathy A."/>
            <person name="Gwinn-Giglio M."/>
            <person name="Han C.S."/>
            <person name="Khouri H."/>
            <person name="Kiss H."/>
            <person name="Kothari S.P."/>
            <person name="Madupu R."/>
            <person name="Nelson K.E."/>
            <person name="Nelson W.C."/>
            <person name="Paulsen I."/>
            <person name="Penn K."/>
            <person name="Ren Q."/>
            <person name="Rosovitz M.J."/>
            <person name="Selengut J.D."/>
            <person name="Shrivastava S."/>
            <person name="Sullivan S.A."/>
            <person name="Tapia R."/>
            <person name="Thompson L.S."/>
            <person name="Watkins K.L."/>
            <person name="Yang Q."/>
            <person name="Yu C."/>
            <person name="Zafar N."/>
            <person name="Zhou L."/>
            <person name="Kuske C.R."/>
        </authorList>
    </citation>
    <scope>NUCLEOTIDE SEQUENCE [LARGE SCALE GENOMIC DNA]</scope>
    <source>
        <strain evidence="2 3">Ellin345</strain>
    </source>
</reference>
<dbReference type="eggNOG" id="COG5424">
    <property type="taxonomic scope" value="Bacteria"/>
</dbReference>
<organism evidence="2 3">
    <name type="scientific">Koribacter versatilis (strain Ellin345)</name>
    <dbReference type="NCBI Taxonomy" id="204669"/>
    <lineage>
        <taxon>Bacteria</taxon>
        <taxon>Pseudomonadati</taxon>
        <taxon>Acidobacteriota</taxon>
        <taxon>Terriglobia</taxon>
        <taxon>Terriglobales</taxon>
        <taxon>Candidatus Korobacteraceae</taxon>
        <taxon>Candidatus Korobacter</taxon>
    </lineage>
</organism>
<dbReference type="GO" id="GO:0016491">
    <property type="term" value="F:oxidoreductase activity"/>
    <property type="evidence" value="ECO:0007669"/>
    <property type="project" value="UniProtKB-KW"/>
</dbReference>
<dbReference type="PANTHER" id="PTHR40279:SF3">
    <property type="entry name" value="4-AMINOBENZOATE SYNTHASE"/>
    <property type="match status" value="1"/>
</dbReference>
<dbReference type="PANTHER" id="PTHR40279">
    <property type="entry name" value="PQQC-LIKE PROTEIN"/>
    <property type="match status" value="1"/>
</dbReference>
<dbReference type="KEGG" id="aba:Acid345_0078"/>
<dbReference type="Proteomes" id="UP000002432">
    <property type="component" value="Chromosome"/>
</dbReference>
<accession>Q1IVL7</accession>
<dbReference type="NCBIfam" id="TIGR04305">
    <property type="entry name" value="fol_rel_CADD"/>
    <property type="match status" value="1"/>
</dbReference>
<proteinExistence type="predicted"/>
<dbReference type="EMBL" id="CP000360">
    <property type="protein sequence ID" value="ABF39083.1"/>
    <property type="molecule type" value="Genomic_DNA"/>
</dbReference>
<evidence type="ECO:0000313" key="3">
    <source>
        <dbReference type="Proteomes" id="UP000002432"/>
    </source>
</evidence>
<dbReference type="InterPro" id="IPR016084">
    <property type="entry name" value="Haem_Oase-like_multi-hlx"/>
</dbReference>
<evidence type="ECO:0000256" key="1">
    <source>
        <dbReference type="ARBA" id="ARBA00023002"/>
    </source>
</evidence>
<dbReference type="SMART" id="SM01236">
    <property type="entry name" value="Haem_oxygenase_2"/>
    <property type="match status" value="1"/>
</dbReference>
<dbReference type="Gene3D" id="1.20.910.10">
    <property type="entry name" value="Heme oxygenase-like"/>
    <property type="match status" value="1"/>
</dbReference>
<dbReference type="InterPro" id="IPR039068">
    <property type="entry name" value="PqqC-like"/>
</dbReference>
<evidence type="ECO:0000313" key="2">
    <source>
        <dbReference type="EMBL" id="ABF39083.1"/>
    </source>
</evidence>
<dbReference type="AlphaFoldDB" id="Q1IVL7"/>
<keyword evidence="1" id="KW-0560">Oxidoreductase</keyword>
<dbReference type="InterPro" id="IPR027572">
    <property type="entry name" value="Fol-rel_CADD"/>
</dbReference>
<keyword evidence="3" id="KW-1185">Reference proteome</keyword>
<sequence>METQQLLHELDAHISKYDLLCHPYYKAWSAGTLTREDLAAYAGDYYHHVAAFPAYLSAFHSRLEDGETRRTVLRNLADEEISGRAHSDIWLDFAAGMGADCDTVRSSQPMDSVANAIAWFRNIAATGTRAEALAAFYAYESQVPRVAEEKSKGLKERYGADRKTCGYFDLHKYADVEHSRVWGDLLAQELEAHPEQREAALAASEQAAKVLWEVLDGMEARRMTVV</sequence>
<dbReference type="SUPFAM" id="SSF48613">
    <property type="entry name" value="Heme oxygenase-like"/>
    <property type="match status" value="1"/>
</dbReference>
<dbReference type="HOGENOM" id="CLU_088144_0_0_0"/>
<name>Q1IVL7_KORVE</name>
<dbReference type="RefSeq" id="WP_011520885.1">
    <property type="nucleotide sequence ID" value="NC_008009.1"/>
</dbReference>
<gene>
    <name evidence="2" type="ordered locus">Acid345_0078</name>
</gene>
<dbReference type="OrthoDB" id="9800756at2"/>
<dbReference type="EnsemblBacteria" id="ABF39083">
    <property type="protein sequence ID" value="ABF39083"/>
    <property type="gene ID" value="Acid345_0078"/>
</dbReference>